<evidence type="ECO:0000256" key="3">
    <source>
        <dbReference type="ARBA" id="ARBA00008684"/>
    </source>
</evidence>
<evidence type="ECO:0000256" key="9">
    <source>
        <dbReference type="ARBA" id="ARBA00022741"/>
    </source>
</evidence>
<evidence type="ECO:0000256" key="10">
    <source>
        <dbReference type="ARBA" id="ARBA00022777"/>
    </source>
</evidence>
<dbReference type="PROSITE" id="PS00107">
    <property type="entry name" value="PROTEIN_KINASE_ATP"/>
    <property type="match status" value="1"/>
</dbReference>
<reference evidence="20 21" key="1">
    <citation type="submission" date="2024-03" db="EMBL/GenBank/DDBJ databases">
        <authorList>
            <person name="Gkanogiannis A."/>
            <person name="Becerra Lopez-Lavalle L."/>
        </authorList>
    </citation>
    <scope>NUCLEOTIDE SEQUENCE [LARGE SCALE GENOMIC DNA]</scope>
</reference>
<keyword evidence="6 17" id="KW-0812">Transmembrane</keyword>
<dbReference type="InterPro" id="IPR017441">
    <property type="entry name" value="Protein_kinase_ATP_BS"/>
</dbReference>
<dbReference type="Pfam" id="PF08263">
    <property type="entry name" value="LRRNT_2"/>
    <property type="match status" value="1"/>
</dbReference>
<evidence type="ECO:0000256" key="12">
    <source>
        <dbReference type="ARBA" id="ARBA00022989"/>
    </source>
</evidence>
<keyword evidence="5" id="KW-0808">Transferase</keyword>
<keyword evidence="4" id="KW-0433">Leucine-rich repeat</keyword>
<feature type="domain" description="Protein kinase" evidence="19">
    <location>
        <begin position="831"/>
        <end position="1111"/>
    </location>
</feature>
<dbReference type="Gene3D" id="1.10.510.10">
    <property type="entry name" value="Transferase(Phosphotransferase) domain 1"/>
    <property type="match status" value="1"/>
</dbReference>
<evidence type="ECO:0000256" key="18">
    <source>
        <dbReference type="SAM" id="SignalP"/>
    </source>
</evidence>
<dbReference type="Pfam" id="PF00560">
    <property type="entry name" value="LRR_1"/>
    <property type="match status" value="1"/>
</dbReference>
<evidence type="ECO:0000256" key="7">
    <source>
        <dbReference type="ARBA" id="ARBA00022729"/>
    </source>
</evidence>
<keyword evidence="15" id="KW-0325">Glycoprotein</keyword>
<sequence>MEKNCFFSSIIAFFSFFVIASLSMASAENITTDQAALLALRAHITSDPYGIITNNWSATTSVCNWVGIICSTKHKRVTSLNFSYMGLTATFPPEVGTLSFLTYVTIKNNSFHEPLPIELINLPRLKLLSLGNNNFSGEIPSWIGRLPRMEELYLYGNQFSGLIPTSLFNLTSLRMLNLQENQLSGIIPREVGNLTLLEDLYLNVNQLTEIPTEIGTLQRLKTLDVEFNLFSGPIPPVIFNLSSLVTLGLSGNNFTGGLPDDICKDLPSLGGLYLSYNQLSGQLPSTLWRCENLGDVSLSYNQFTGSIPRSVGNLTRVTKIFLGVNYLAGEIPYELGYLQNLEYLALQENFFNGTIPSTIFNLSELSTIALVKNQLSGTLPANLGVGLPNLLQLVLGRNKLTGTIPESITNASKLSLFDVGENSLSGLIPSVFGRFENLQWINLELNNFTTESLPSEMSIFSFLTNLTSLVRLELSHNPLNIFLPSSFVNFSSSFQYLSMVNTGLKGMIPKDIGNFLRSLTVLVMDDNQITGTIPTSIGKLKRLQGLHLSNNSLEGNIPTELCQLQNLDELYLGNNKFSGAIPACFDNLSALRTLSLGSNNFNSAMPSSLWSLSYILHLNLSSNSLTGSLPAEIGNLQVVLDIDVSKNQLSGEIPSSIGGLINLINLSLSHNELEGSIPDSFGNLVNLKILDLSSNNLTGVIPKSLEKLSRLEQFNVSLNHLEGEIPSGGPFSNFSAQSFISNSGLCAASSRLQVKPCTTNTSQGSGRKTNKLVYILPPILLAMFSVILLLLFLTYRWRKKEQVLEDTSLRPYQLTWRRTTYQELSQATEGFSEGNLIGRGNFGSVYKATLSDGTIAAVKIFNLLNQDANKSFELEYKILCNIRHRNLVKIITSCSSVDFKALILEYMPNGNLDMWLYHHDYCLNMLERLNIMIDVALALDYLHNGYGKPIVHCDLKPSNILLDGDMVAHLTDFGISKLLGGGDSITQTITLATVGYMAPELGLDGIVSRKGDVYSYGILLMETFTRKKPTDEMFSVGEMSLREWVAKSYPQSINNVVDPNLLKDEKSFNDSSECLSSIMLLALTCTAESPEKRASTKDVLNSLNKIKTIFLTYMQEDKF</sequence>
<dbReference type="Gene3D" id="3.30.200.20">
    <property type="entry name" value="Phosphorylase Kinase, domain 1"/>
    <property type="match status" value="1"/>
</dbReference>
<evidence type="ECO:0000256" key="17">
    <source>
        <dbReference type="SAM" id="Phobius"/>
    </source>
</evidence>
<evidence type="ECO:0000256" key="8">
    <source>
        <dbReference type="ARBA" id="ARBA00022737"/>
    </source>
</evidence>
<keyword evidence="9 16" id="KW-0547">Nucleotide-binding</keyword>
<keyword evidence="12 17" id="KW-1133">Transmembrane helix</keyword>
<evidence type="ECO:0000256" key="13">
    <source>
        <dbReference type="ARBA" id="ARBA00023136"/>
    </source>
</evidence>
<evidence type="ECO:0000256" key="6">
    <source>
        <dbReference type="ARBA" id="ARBA00022692"/>
    </source>
</evidence>
<evidence type="ECO:0000259" key="19">
    <source>
        <dbReference type="PROSITE" id="PS50011"/>
    </source>
</evidence>
<dbReference type="Pfam" id="PF00069">
    <property type="entry name" value="Pkinase"/>
    <property type="match status" value="1"/>
</dbReference>
<organism evidence="20 21">
    <name type="scientific">Citrullus colocynthis</name>
    <name type="common">colocynth</name>
    <dbReference type="NCBI Taxonomy" id="252529"/>
    <lineage>
        <taxon>Eukaryota</taxon>
        <taxon>Viridiplantae</taxon>
        <taxon>Streptophyta</taxon>
        <taxon>Embryophyta</taxon>
        <taxon>Tracheophyta</taxon>
        <taxon>Spermatophyta</taxon>
        <taxon>Magnoliopsida</taxon>
        <taxon>eudicotyledons</taxon>
        <taxon>Gunneridae</taxon>
        <taxon>Pentapetalae</taxon>
        <taxon>rosids</taxon>
        <taxon>fabids</taxon>
        <taxon>Cucurbitales</taxon>
        <taxon>Cucurbitaceae</taxon>
        <taxon>Benincaseae</taxon>
        <taxon>Citrullus</taxon>
    </lineage>
</organism>
<dbReference type="InterPro" id="IPR003591">
    <property type="entry name" value="Leu-rich_rpt_typical-subtyp"/>
</dbReference>
<dbReference type="SMART" id="SM00369">
    <property type="entry name" value="LRR_TYP"/>
    <property type="match status" value="14"/>
</dbReference>
<keyword evidence="21" id="KW-1185">Reference proteome</keyword>
<evidence type="ECO:0000313" key="21">
    <source>
        <dbReference type="Proteomes" id="UP001642487"/>
    </source>
</evidence>
<dbReference type="Pfam" id="PF13855">
    <property type="entry name" value="LRR_8"/>
    <property type="match status" value="2"/>
</dbReference>
<gene>
    <name evidence="20" type="ORF">CITCOLO1_LOCUS19899</name>
</gene>
<dbReference type="Gene3D" id="3.80.10.10">
    <property type="entry name" value="Ribonuclease Inhibitor"/>
    <property type="match status" value="5"/>
</dbReference>
<keyword evidence="7 18" id="KW-0732">Signal</keyword>
<dbReference type="PROSITE" id="PS51450">
    <property type="entry name" value="LRR"/>
    <property type="match status" value="1"/>
</dbReference>
<dbReference type="Pfam" id="PF23598">
    <property type="entry name" value="LRR_14"/>
    <property type="match status" value="2"/>
</dbReference>
<evidence type="ECO:0000313" key="20">
    <source>
        <dbReference type="EMBL" id="CAK9327518.1"/>
    </source>
</evidence>
<name>A0ABP0Z6J0_9ROSI</name>
<comment type="subcellular location">
    <subcellularLocation>
        <location evidence="1">Cell membrane</location>
        <topology evidence="1">Single-pass membrane protein</topology>
    </subcellularLocation>
    <subcellularLocation>
        <location evidence="2">Membrane</location>
        <topology evidence="2">Single-pass type I membrane protein</topology>
    </subcellularLocation>
</comment>
<dbReference type="InterPro" id="IPR055414">
    <property type="entry name" value="LRR_R13L4/SHOC2-like"/>
</dbReference>
<dbReference type="InterPro" id="IPR001611">
    <property type="entry name" value="Leu-rich_rpt"/>
</dbReference>
<evidence type="ECO:0000256" key="16">
    <source>
        <dbReference type="PROSITE-ProRule" id="PRU10141"/>
    </source>
</evidence>
<evidence type="ECO:0000256" key="15">
    <source>
        <dbReference type="ARBA" id="ARBA00023180"/>
    </source>
</evidence>
<keyword evidence="10" id="KW-0418">Kinase</keyword>
<keyword evidence="13 17" id="KW-0472">Membrane</keyword>
<feature type="transmembrane region" description="Helical" evidence="17">
    <location>
        <begin position="772"/>
        <end position="793"/>
    </location>
</feature>
<dbReference type="InterPro" id="IPR032675">
    <property type="entry name" value="LRR_dom_sf"/>
</dbReference>
<dbReference type="EMBL" id="OZ021742">
    <property type="protein sequence ID" value="CAK9327518.1"/>
    <property type="molecule type" value="Genomic_DNA"/>
</dbReference>
<dbReference type="PROSITE" id="PS00108">
    <property type="entry name" value="PROTEIN_KINASE_ST"/>
    <property type="match status" value="1"/>
</dbReference>
<evidence type="ECO:0000256" key="1">
    <source>
        <dbReference type="ARBA" id="ARBA00004162"/>
    </source>
</evidence>
<evidence type="ECO:0000256" key="2">
    <source>
        <dbReference type="ARBA" id="ARBA00004479"/>
    </source>
</evidence>
<dbReference type="PROSITE" id="PS50011">
    <property type="entry name" value="PROTEIN_KINASE_DOM"/>
    <property type="match status" value="1"/>
</dbReference>
<evidence type="ECO:0000256" key="14">
    <source>
        <dbReference type="ARBA" id="ARBA00023170"/>
    </source>
</evidence>
<evidence type="ECO:0000256" key="5">
    <source>
        <dbReference type="ARBA" id="ARBA00022679"/>
    </source>
</evidence>
<evidence type="ECO:0000256" key="4">
    <source>
        <dbReference type="ARBA" id="ARBA00022614"/>
    </source>
</evidence>
<dbReference type="InterPro" id="IPR011009">
    <property type="entry name" value="Kinase-like_dom_sf"/>
</dbReference>
<keyword evidence="14" id="KW-0675">Receptor</keyword>
<dbReference type="InterPro" id="IPR000719">
    <property type="entry name" value="Prot_kinase_dom"/>
</dbReference>
<dbReference type="InterPro" id="IPR008271">
    <property type="entry name" value="Ser/Thr_kinase_AS"/>
</dbReference>
<dbReference type="SUPFAM" id="SSF52047">
    <property type="entry name" value="RNI-like"/>
    <property type="match status" value="1"/>
</dbReference>
<protein>
    <recommendedName>
        <fullName evidence="19">Protein kinase domain-containing protein</fullName>
    </recommendedName>
</protein>
<feature type="binding site" evidence="16">
    <location>
        <position position="859"/>
    </location>
    <ligand>
        <name>ATP</name>
        <dbReference type="ChEBI" id="CHEBI:30616"/>
    </ligand>
</feature>
<keyword evidence="11 16" id="KW-0067">ATP-binding</keyword>
<dbReference type="SMART" id="SM00365">
    <property type="entry name" value="LRR_SD22"/>
    <property type="match status" value="6"/>
</dbReference>
<evidence type="ECO:0000256" key="11">
    <source>
        <dbReference type="ARBA" id="ARBA00022840"/>
    </source>
</evidence>
<comment type="similarity">
    <text evidence="3">Belongs to the protein kinase superfamily. Ser/Thr protein kinase family.</text>
</comment>
<accession>A0ABP0Z6J0</accession>
<dbReference type="InterPro" id="IPR013210">
    <property type="entry name" value="LRR_N_plant-typ"/>
</dbReference>
<keyword evidence="8" id="KW-0677">Repeat</keyword>
<dbReference type="PANTHER" id="PTHR27000">
    <property type="entry name" value="LEUCINE-RICH REPEAT RECEPTOR-LIKE PROTEIN KINASE FAMILY PROTEIN-RELATED"/>
    <property type="match status" value="1"/>
</dbReference>
<dbReference type="Proteomes" id="UP001642487">
    <property type="component" value="Chromosome 8"/>
</dbReference>
<feature type="signal peptide" evidence="18">
    <location>
        <begin position="1"/>
        <end position="27"/>
    </location>
</feature>
<dbReference type="PANTHER" id="PTHR27000:SF771">
    <property type="entry name" value="LRR RECEPTOR-LIKE SERINE_THREONINE-PROTEIN KINASE FLS2"/>
    <property type="match status" value="1"/>
</dbReference>
<dbReference type="SUPFAM" id="SSF52058">
    <property type="entry name" value="L domain-like"/>
    <property type="match status" value="2"/>
</dbReference>
<dbReference type="SMART" id="SM00220">
    <property type="entry name" value="S_TKc"/>
    <property type="match status" value="1"/>
</dbReference>
<proteinExistence type="inferred from homology"/>
<feature type="chain" id="PRO_5047121353" description="Protein kinase domain-containing protein" evidence="18">
    <location>
        <begin position="28"/>
        <end position="1119"/>
    </location>
</feature>
<dbReference type="SUPFAM" id="SSF56112">
    <property type="entry name" value="Protein kinase-like (PK-like)"/>
    <property type="match status" value="1"/>
</dbReference>